<dbReference type="RefSeq" id="WP_337716544.1">
    <property type="nucleotide sequence ID" value="NZ_JBBEGL010000006.1"/>
</dbReference>
<keyword evidence="2" id="KW-1185">Reference proteome</keyword>
<accession>A0ABU8N9X8</accession>
<reference evidence="1 2" key="1">
    <citation type="submission" date="2024-03" db="EMBL/GenBank/DDBJ databases">
        <title>Actinomycetospora sp. OC33-EN06, a novel actinomycete isolated from wild orchid (Aerides multiflora).</title>
        <authorList>
            <person name="Suriyachadkun C."/>
        </authorList>
    </citation>
    <scope>NUCLEOTIDE SEQUENCE [LARGE SCALE GENOMIC DNA]</scope>
    <source>
        <strain evidence="1 2">OC33-EN06</strain>
    </source>
</reference>
<sequence length="420" mass="46035">MSHQVALTVHGPLGPDADPEGSLDGPLDRALAALAAATPPGKGDFAALGAIHFARVFALPGDDELGVPRSLVYMADVDAPVDDHLRRLAALEDGPLAAVLRCWDGYPDTAHARTRWLREHRIPAAATYVHQVGRDLDRVLAEAELRREIDAFLDTHDWADHTDVEVHRAVRAFVDSRDDLVWALAPPAPPETSFRLREAVHAVALPALGLLGLPVLAPVLPLWLVAIRLLETREVPETAPADPAATAQLLALEERAVQNPFTATGRVKAGVVRRTTIAAVLAGLDYACRHVFHREHLAGVRSIHFARWVPIDGGRRLIFASSYDGSQESYMDDFIDRLAWGINAVFGNGEGFPSTRWLLGGGARDEQAFKNYLRRHQLPSVWYSAYPAVTARTVDDDTRLRDGLRRDLDTAGAQDWLARV</sequence>
<evidence type="ECO:0000313" key="1">
    <source>
        <dbReference type="EMBL" id="MEJ2889210.1"/>
    </source>
</evidence>
<proteinExistence type="predicted"/>
<name>A0ABU8N9X8_9PSEU</name>
<dbReference type="EMBL" id="JBBEGL010000006">
    <property type="protein sequence ID" value="MEJ2889210.1"/>
    <property type="molecule type" value="Genomic_DNA"/>
</dbReference>
<protein>
    <submittedName>
        <fullName evidence="1">Uncharacterized protein</fullName>
    </submittedName>
</protein>
<gene>
    <name evidence="1" type="ORF">WCD41_22315</name>
</gene>
<organism evidence="1 2">
    <name type="scientific">Actinomycetospora aeridis</name>
    <dbReference type="NCBI Taxonomy" id="3129231"/>
    <lineage>
        <taxon>Bacteria</taxon>
        <taxon>Bacillati</taxon>
        <taxon>Actinomycetota</taxon>
        <taxon>Actinomycetes</taxon>
        <taxon>Pseudonocardiales</taxon>
        <taxon>Pseudonocardiaceae</taxon>
        <taxon>Actinomycetospora</taxon>
    </lineage>
</organism>
<evidence type="ECO:0000313" key="2">
    <source>
        <dbReference type="Proteomes" id="UP001370100"/>
    </source>
</evidence>
<dbReference type="Proteomes" id="UP001370100">
    <property type="component" value="Unassembled WGS sequence"/>
</dbReference>
<comment type="caution">
    <text evidence="1">The sequence shown here is derived from an EMBL/GenBank/DDBJ whole genome shotgun (WGS) entry which is preliminary data.</text>
</comment>